<feature type="region of interest" description="Disordered" evidence="15">
    <location>
        <begin position="1"/>
        <end position="21"/>
    </location>
</feature>
<dbReference type="Pfam" id="PF00266">
    <property type="entry name" value="Aminotran_5"/>
    <property type="match status" value="1"/>
</dbReference>
<comment type="catalytic activity">
    <reaction evidence="14">
        <text>O-phospho-L-serine + 2-oxoglutarate = 3-phosphooxypyruvate + L-glutamate</text>
        <dbReference type="Rhea" id="RHEA:14329"/>
        <dbReference type="ChEBI" id="CHEBI:16810"/>
        <dbReference type="ChEBI" id="CHEBI:18110"/>
        <dbReference type="ChEBI" id="CHEBI:29985"/>
        <dbReference type="ChEBI" id="CHEBI:57524"/>
        <dbReference type="EC" id="2.6.1.52"/>
    </reaction>
</comment>
<dbReference type="PANTHER" id="PTHR21152:SF40">
    <property type="entry name" value="ALANINE--GLYOXYLATE AMINOTRANSFERASE"/>
    <property type="match status" value="1"/>
</dbReference>
<evidence type="ECO:0000256" key="15">
    <source>
        <dbReference type="SAM" id="MobiDB-lite"/>
    </source>
</evidence>
<comment type="cofactor">
    <cofactor evidence="1">
        <name>pyridoxal 5'-phosphate</name>
        <dbReference type="ChEBI" id="CHEBI:597326"/>
    </cofactor>
</comment>
<protein>
    <recommendedName>
        <fullName evidence="4">phosphoserine transaminase</fullName>
        <ecNumber evidence="4">2.6.1.52</ecNumber>
    </recommendedName>
    <alternativeName>
        <fullName evidence="12">Phosphohydroxythreonine aminotransferase</fullName>
    </alternativeName>
</protein>
<evidence type="ECO:0000256" key="5">
    <source>
        <dbReference type="ARBA" id="ARBA00022490"/>
    </source>
</evidence>
<comment type="catalytic activity">
    <reaction evidence="13">
        <text>4-(phosphooxy)-L-threonine + 2-oxoglutarate = (R)-3-hydroxy-2-oxo-4-phosphooxybutanoate + L-glutamate</text>
        <dbReference type="Rhea" id="RHEA:16573"/>
        <dbReference type="ChEBI" id="CHEBI:16810"/>
        <dbReference type="ChEBI" id="CHEBI:29985"/>
        <dbReference type="ChEBI" id="CHEBI:58452"/>
        <dbReference type="ChEBI" id="CHEBI:58538"/>
        <dbReference type="EC" id="2.6.1.52"/>
    </reaction>
</comment>
<dbReference type="Proteomes" id="UP001235547">
    <property type="component" value="Chromosome 1"/>
</dbReference>
<dbReference type="SUPFAM" id="SSF53383">
    <property type="entry name" value="PLP-dependent transferases"/>
    <property type="match status" value="1"/>
</dbReference>
<dbReference type="EMBL" id="CP120371">
    <property type="protein sequence ID" value="WEX83589.1"/>
    <property type="molecule type" value="Genomic_DNA"/>
</dbReference>
<dbReference type="PIRSF" id="PIRSF000525">
    <property type="entry name" value="SerC"/>
    <property type="match status" value="1"/>
</dbReference>
<evidence type="ECO:0000256" key="11">
    <source>
        <dbReference type="ARBA" id="ARBA00023299"/>
    </source>
</evidence>
<evidence type="ECO:0000256" key="10">
    <source>
        <dbReference type="ARBA" id="ARBA00023096"/>
    </source>
</evidence>
<dbReference type="InterPro" id="IPR015422">
    <property type="entry name" value="PyrdxlP-dep_Trfase_small"/>
</dbReference>
<dbReference type="InterPro" id="IPR015424">
    <property type="entry name" value="PyrdxlP-dep_Trfase"/>
</dbReference>
<keyword evidence="8 17" id="KW-0808">Transferase</keyword>
<keyword evidence="6 17" id="KW-0032">Aminotransferase</keyword>
<evidence type="ECO:0000256" key="4">
    <source>
        <dbReference type="ARBA" id="ARBA00013030"/>
    </source>
</evidence>
<gene>
    <name evidence="17" type="ORF">PYH38_002376</name>
</gene>
<evidence type="ECO:0000256" key="9">
    <source>
        <dbReference type="ARBA" id="ARBA00022898"/>
    </source>
</evidence>
<organism evidence="17 18">
    <name type="scientific">Sinorhizobium numidicum</name>
    <dbReference type="NCBI Taxonomy" id="680248"/>
    <lineage>
        <taxon>Bacteria</taxon>
        <taxon>Pseudomonadati</taxon>
        <taxon>Pseudomonadota</taxon>
        <taxon>Alphaproteobacteria</taxon>
        <taxon>Hyphomicrobiales</taxon>
        <taxon>Rhizobiaceae</taxon>
        <taxon>Sinorhizobium/Ensifer group</taxon>
        <taxon>Sinorhizobium</taxon>
    </lineage>
</organism>
<comment type="similarity">
    <text evidence="3">Belongs to the class-V pyridoxal-phosphate-dependent aminotransferase family. SerC subfamily.</text>
</comment>
<evidence type="ECO:0000256" key="6">
    <source>
        <dbReference type="ARBA" id="ARBA00022576"/>
    </source>
</evidence>
<evidence type="ECO:0000313" key="18">
    <source>
        <dbReference type="Proteomes" id="UP001235547"/>
    </source>
</evidence>
<evidence type="ECO:0000256" key="8">
    <source>
        <dbReference type="ARBA" id="ARBA00022679"/>
    </source>
</evidence>
<evidence type="ECO:0000256" key="3">
    <source>
        <dbReference type="ARBA" id="ARBA00006904"/>
    </source>
</evidence>
<evidence type="ECO:0000256" key="14">
    <source>
        <dbReference type="ARBA" id="ARBA00049007"/>
    </source>
</evidence>
<proteinExistence type="inferred from homology"/>
<evidence type="ECO:0000256" key="1">
    <source>
        <dbReference type="ARBA" id="ARBA00001933"/>
    </source>
</evidence>
<keyword evidence="9" id="KW-0663">Pyridoxal phosphate</keyword>
<dbReference type="NCBIfam" id="NF002841">
    <property type="entry name" value="PRK03080.1-2"/>
    <property type="match status" value="1"/>
</dbReference>
<keyword evidence="5" id="KW-0963">Cytoplasm</keyword>
<dbReference type="Gene3D" id="3.40.640.10">
    <property type="entry name" value="Type I PLP-dependent aspartate aminotransferase-like (Major domain)"/>
    <property type="match status" value="1"/>
</dbReference>
<dbReference type="EC" id="2.6.1.52" evidence="4"/>
<dbReference type="InterPro" id="IPR006271">
    <property type="entry name" value="Pser_aminoTfrase_methanosarc"/>
</dbReference>
<evidence type="ECO:0000256" key="13">
    <source>
        <dbReference type="ARBA" id="ARBA00047630"/>
    </source>
</evidence>
<dbReference type="CDD" id="cd01494">
    <property type="entry name" value="AAT_I"/>
    <property type="match status" value="1"/>
</dbReference>
<dbReference type="NCBIfam" id="TIGR01365">
    <property type="entry name" value="serC_2"/>
    <property type="match status" value="1"/>
</dbReference>
<comment type="pathway">
    <text evidence="2">Amino-acid biosynthesis; L-serine biosynthesis; L-serine from 3-phospho-D-glycerate: step 2/3.</text>
</comment>
<keyword evidence="18" id="KW-1185">Reference proteome</keyword>
<dbReference type="InterPro" id="IPR000192">
    <property type="entry name" value="Aminotrans_V_dom"/>
</dbReference>
<sequence length="392" mass="42254">MTKPAKPALRPANTHFSSGPCSKRPGWTLDALSDAPLGRSHRAKVGKAKLKQAIDLTREILEVPADYRIGIVPASDTGAVEMALWSLLGARGVDVLAWESFGAGWVTDVVKQLKLADARKFEAPYGELPDLAKVDFDRDVVFTWNGTTSGVRVPNADFIPADRKGLTICDATSAAFAQALDFAKLDVVTFSWQKVLGGEGAHGVLILSPRAVERLETYVPAWPLPKIFRMTKGGKLIEGIFTGETINTPSMLCVEDYIDALFWAKSVGGLKGLMARADANADVIHRFVAANDWIANLAVKPETRSNTSVCLKIADREVAALDADAQAAFAKGVVTLLEKEGVAFDVGHYRDAPSGLRIWAGATIETSDMEALMPWLTWAFETQKASLSQAAA</sequence>
<keyword evidence="7" id="KW-0028">Amino-acid biosynthesis</keyword>
<name>A0ABY8CYB9_9HYPH</name>
<keyword evidence="11" id="KW-0718">Serine biosynthesis</keyword>
<evidence type="ECO:0000256" key="12">
    <source>
        <dbReference type="ARBA" id="ARBA00031421"/>
    </source>
</evidence>
<reference evidence="17 18" key="1">
    <citation type="submission" date="2023-03" db="EMBL/GenBank/DDBJ databases">
        <authorList>
            <person name="Kaur S."/>
            <person name="Espinosa-Saiz D."/>
            <person name="Velazquez E."/>
            <person name="Menendez E."/>
            <person name="diCenzo G.C."/>
        </authorList>
    </citation>
    <scope>NUCLEOTIDE SEQUENCE [LARGE SCALE GENOMIC DNA]</scope>
    <source>
        <strain evidence="17 18">LMG 27395</strain>
    </source>
</reference>
<accession>A0ABY8CYB9</accession>
<evidence type="ECO:0000313" key="17">
    <source>
        <dbReference type="EMBL" id="WEX83589.1"/>
    </source>
</evidence>
<evidence type="ECO:0000256" key="2">
    <source>
        <dbReference type="ARBA" id="ARBA00005099"/>
    </source>
</evidence>
<dbReference type="InterPro" id="IPR015421">
    <property type="entry name" value="PyrdxlP-dep_Trfase_major"/>
</dbReference>
<evidence type="ECO:0000256" key="7">
    <source>
        <dbReference type="ARBA" id="ARBA00022605"/>
    </source>
</evidence>
<dbReference type="InterPro" id="IPR022278">
    <property type="entry name" value="Pser_aminoTfrase"/>
</dbReference>
<evidence type="ECO:0000259" key="16">
    <source>
        <dbReference type="Pfam" id="PF00266"/>
    </source>
</evidence>
<dbReference type="Gene3D" id="3.90.1150.10">
    <property type="entry name" value="Aspartate Aminotransferase, domain 1"/>
    <property type="match status" value="1"/>
</dbReference>
<feature type="domain" description="Aminotransferase class V" evidence="16">
    <location>
        <begin position="140"/>
        <end position="218"/>
    </location>
</feature>
<keyword evidence="10" id="KW-0664">Pyridoxine biosynthesis</keyword>
<dbReference type="GO" id="GO:0004648">
    <property type="term" value="F:O-phospho-L-serine:2-oxoglutarate aminotransferase activity"/>
    <property type="evidence" value="ECO:0007669"/>
    <property type="project" value="UniProtKB-EC"/>
</dbReference>
<dbReference type="RefSeq" id="WP_280734421.1">
    <property type="nucleotide sequence ID" value="NZ_CP120368.1"/>
</dbReference>
<dbReference type="PANTHER" id="PTHR21152">
    <property type="entry name" value="AMINOTRANSFERASE CLASS V"/>
    <property type="match status" value="1"/>
</dbReference>